<feature type="active site" description="Proton donor/acceptor" evidence="7">
    <location>
        <position position="165"/>
    </location>
</feature>
<evidence type="ECO:0000256" key="2">
    <source>
        <dbReference type="ARBA" id="ARBA00013095"/>
    </source>
</evidence>
<dbReference type="OrthoDB" id="3225429at2759"/>
<keyword evidence="4" id="KW-0378">Hydrolase</keyword>
<evidence type="ECO:0000313" key="10">
    <source>
        <dbReference type="Proteomes" id="UP000308652"/>
    </source>
</evidence>
<comment type="catalytic activity">
    <reaction evidence="6">
        <text>cutin + H2O = cutin monomers.</text>
        <dbReference type="EC" id="3.1.1.74"/>
    </reaction>
</comment>
<comment type="similarity">
    <text evidence="1">Belongs to the cutinase family.</text>
</comment>
<keyword evidence="5 8" id="KW-1015">Disulfide bond</keyword>
<feature type="disulfide bond" evidence="8">
    <location>
        <begin position="14"/>
        <end position="89"/>
    </location>
</feature>
<evidence type="ECO:0000256" key="8">
    <source>
        <dbReference type="PIRSR" id="PIRSR611150-2"/>
    </source>
</evidence>
<feature type="disulfide bond" evidence="8">
    <location>
        <begin position="148"/>
        <end position="155"/>
    </location>
</feature>
<evidence type="ECO:0000256" key="6">
    <source>
        <dbReference type="ARBA" id="ARBA00034045"/>
    </source>
</evidence>
<evidence type="ECO:0000256" key="1">
    <source>
        <dbReference type="ARBA" id="ARBA00007534"/>
    </source>
</evidence>
<proteinExistence type="inferred from homology"/>
<dbReference type="EMBL" id="ML213614">
    <property type="protein sequence ID" value="TFK36399.1"/>
    <property type="molecule type" value="Genomic_DNA"/>
</dbReference>
<evidence type="ECO:0000256" key="7">
    <source>
        <dbReference type="PIRSR" id="PIRSR611150-1"/>
    </source>
</evidence>
<dbReference type="InterPro" id="IPR029058">
    <property type="entry name" value="AB_hydrolase_fold"/>
</dbReference>
<organism evidence="9 10">
    <name type="scientific">Crucibulum laeve</name>
    <dbReference type="NCBI Taxonomy" id="68775"/>
    <lineage>
        <taxon>Eukaryota</taxon>
        <taxon>Fungi</taxon>
        <taxon>Dikarya</taxon>
        <taxon>Basidiomycota</taxon>
        <taxon>Agaricomycotina</taxon>
        <taxon>Agaricomycetes</taxon>
        <taxon>Agaricomycetidae</taxon>
        <taxon>Agaricales</taxon>
        <taxon>Agaricineae</taxon>
        <taxon>Nidulariaceae</taxon>
        <taxon>Crucibulum</taxon>
    </lineage>
</organism>
<sequence>MAMPITEPAPRQACADVYVFFARGTTELGTLGMVVDPPFQTALQALLGEKSVVFEGIDYPAQVTGFLTGGDAGGSITMAKRVTSISERCLSSKIVMSGYSQGAQVTHNAANRLSAAIQNRVNAVITFGDPFQRRNLPGVLQNRRDTFCNVGDLICTSFSVILAPHLAYGSDAGAAASFVVECV</sequence>
<feature type="active site" evidence="7">
    <location>
        <position position="152"/>
    </location>
</feature>
<evidence type="ECO:0000256" key="5">
    <source>
        <dbReference type="ARBA" id="ARBA00023157"/>
    </source>
</evidence>
<reference evidence="9 10" key="1">
    <citation type="journal article" date="2019" name="Nat. Ecol. Evol.">
        <title>Megaphylogeny resolves global patterns of mushroom evolution.</title>
        <authorList>
            <person name="Varga T."/>
            <person name="Krizsan K."/>
            <person name="Foldi C."/>
            <person name="Dima B."/>
            <person name="Sanchez-Garcia M."/>
            <person name="Sanchez-Ramirez S."/>
            <person name="Szollosi G.J."/>
            <person name="Szarkandi J.G."/>
            <person name="Papp V."/>
            <person name="Albert L."/>
            <person name="Andreopoulos W."/>
            <person name="Angelini C."/>
            <person name="Antonin V."/>
            <person name="Barry K.W."/>
            <person name="Bougher N.L."/>
            <person name="Buchanan P."/>
            <person name="Buyck B."/>
            <person name="Bense V."/>
            <person name="Catcheside P."/>
            <person name="Chovatia M."/>
            <person name="Cooper J."/>
            <person name="Damon W."/>
            <person name="Desjardin D."/>
            <person name="Finy P."/>
            <person name="Geml J."/>
            <person name="Haridas S."/>
            <person name="Hughes K."/>
            <person name="Justo A."/>
            <person name="Karasinski D."/>
            <person name="Kautmanova I."/>
            <person name="Kiss B."/>
            <person name="Kocsube S."/>
            <person name="Kotiranta H."/>
            <person name="LaButti K.M."/>
            <person name="Lechner B.E."/>
            <person name="Liimatainen K."/>
            <person name="Lipzen A."/>
            <person name="Lukacs Z."/>
            <person name="Mihaltcheva S."/>
            <person name="Morgado L.N."/>
            <person name="Niskanen T."/>
            <person name="Noordeloos M.E."/>
            <person name="Ohm R.A."/>
            <person name="Ortiz-Santana B."/>
            <person name="Ovrebo C."/>
            <person name="Racz N."/>
            <person name="Riley R."/>
            <person name="Savchenko A."/>
            <person name="Shiryaev A."/>
            <person name="Soop K."/>
            <person name="Spirin V."/>
            <person name="Szebenyi C."/>
            <person name="Tomsovsky M."/>
            <person name="Tulloss R.E."/>
            <person name="Uehling J."/>
            <person name="Grigoriev I.V."/>
            <person name="Vagvolgyi C."/>
            <person name="Papp T."/>
            <person name="Martin F.M."/>
            <person name="Miettinen O."/>
            <person name="Hibbett D.S."/>
            <person name="Nagy L.G."/>
        </authorList>
    </citation>
    <scope>NUCLEOTIDE SEQUENCE [LARGE SCALE GENOMIC DNA]</scope>
    <source>
        <strain evidence="9 10">CBS 166.37</strain>
    </source>
</reference>
<dbReference type="Pfam" id="PF01083">
    <property type="entry name" value="Cutinase"/>
    <property type="match status" value="1"/>
</dbReference>
<name>A0A5C3LT72_9AGAR</name>
<dbReference type="InterPro" id="IPR011150">
    <property type="entry name" value="Cutinase_monf"/>
</dbReference>
<keyword evidence="10" id="KW-1185">Reference proteome</keyword>
<feature type="active site" description="Nucleophile" evidence="7">
    <location>
        <position position="100"/>
    </location>
</feature>
<evidence type="ECO:0000313" key="9">
    <source>
        <dbReference type="EMBL" id="TFK36399.1"/>
    </source>
</evidence>
<dbReference type="Gene3D" id="3.40.50.1820">
    <property type="entry name" value="alpha/beta hydrolase"/>
    <property type="match status" value="1"/>
</dbReference>
<dbReference type="EC" id="3.1.1.74" evidence="2"/>
<keyword evidence="3" id="KW-0732">Signal</keyword>
<evidence type="ECO:0000256" key="4">
    <source>
        <dbReference type="ARBA" id="ARBA00022801"/>
    </source>
</evidence>
<gene>
    <name evidence="9" type="ORF">BDQ12DRAFT_725156</name>
</gene>
<evidence type="ECO:0000256" key="3">
    <source>
        <dbReference type="ARBA" id="ARBA00022729"/>
    </source>
</evidence>
<protein>
    <recommendedName>
        <fullName evidence="2">cutinase</fullName>
        <ecNumber evidence="2">3.1.1.74</ecNumber>
    </recommendedName>
</protein>
<dbReference type="PANTHER" id="PTHR48250">
    <property type="entry name" value="CUTINASE 2-RELATED"/>
    <property type="match status" value="1"/>
</dbReference>
<dbReference type="STRING" id="68775.A0A5C3LT72"/>
<dbReference type="AlphaFoldDB" id="A0A5C3LT72"/>
<dbReference type="PRINTS" id="PR00129">
    <property type="entry name" value="CUTINASE"/>
</dbReference>
<dbReference type="InterPro" id="IPR000675">
    <property type="entry name" value="Cutinase/axe"/>
</dbReference>
<dbReference type="GO" id="GO:0005576">
    <property type="term" value="C:extracellular region"/>
    <property type="evidence" value="ECO:0007669"/>
    <property type="project" value="InterPro"/>
</dbReference>
<dbReference type="GO" id="GO:0016052">
    <property type="term" value="P:carbohydrate catabolic process"/>
    <property type="evidence" value="ECO:0007669"/>
    <property type="project" value="TreeGrafter"/>
</dbReference>
<accession>A0A5C3LT72</accession>
<dbReference type="SUPFAM" id="SSF53474">
    <property type="entry name" value="alpha/beta-Hydrolases"/>
    <property type="match status" value="1"/>
</dbReference>
<dbReference type="Proteomes" id="UP000308652">
    <property type="component" value="Unassembled WGS sequence"/>
</dbReference>
<dbReference type="GO" id="GO:0050525">
    <property type="term" value="F:cutinase activity"/>
    <property type="evidence" value="ECO:0007669"/>
    <property type="project" value="UniProtKB-EC"/>
</dbReference>
<dbReference type="SMART" id="SM01110">
    <property type="entry name" value="Cutinase"/>
    <property type="match status" value="1"/>
</dbReference>
<dbReference type="PANTHER" id="PTHR48250:SF1">
    <property type="entry name" value="CUTINASE"/>
    <property type="match status" value="1"/>
</dbReference>